<evidence type="ECO:0000313" key="1">
    <source>
        <dbReference type="EMBL" id="KAK8983084.1"/>
    </source>
</evidence>
<dbReference type="InterPro" id="IPR044730">
    <property type="entry name" value="RNase_H-like_dom_plant"/>
</dbReference>
<reference evidence="1 2" key="1">
    <citation type="journal article" date="2024" name="G3 (Bethesda)">
        <title>Genome assembly of Hibiscus sabdariffa L. provides insights into metabolisms of medicinal natural products.</title>
        <authorList>
            <person name="Kim T."/>
        </authorList>
    </citation>
    <scope>NUCLEOTIDE SEQUENCE [LARGE SCALE GENOMIC DNA]</scope>
    <source>
        <strain evidence="1">TK-2024</strain>
        <tissue evidence="1">Old leaves</tissue>
    </source>
</reference>
<dbReference type="Proteomes" id="UP001396334">
    <property type="component" value="Unassembled WGS sequence"/>
</dbReference>
<proteinExistence type="predicted"/>
<dbReference type="EMBL" id="JBBPBN010000082">
    <property type="protein sequence ID" value="KAK8983084.1"/>
    <property type="molecule type" value="Genomic_DNA"/>
</dbReference>
<organism evidence="1 2">
    <name type="scientific">Hibiscus sabdariffa</name>
    <name type="common">roselle</name>
    <dbReference type="NCBI Taxonomy" id="183260"/>
    <lineage>
        <taxon>Eukaryota</taxon>
        <taxon>Viridiplantae</taxon>
        <taxon>Streptophyta</taxon>
        <taxon>Embryophyta</taxon>
        <taxon>Tracheophyta</taxon>
        <taxon>Spermatophyta</taxon>
        <taxon>Magnoliopsida</taxon>
        <taxon>eudicotyledons</taxon>
        <taxon>Gunneridae</taxon>
        <taxon>Pentapetalae</taxon>
        <taxon>rosids</taxon>
        <taxon>malvids</taxon>
        <taxon>Malvales</taxon>
        <taxon>Malvaceae</taxon>
        <taxon>Malvoideae</taxon>
        <taxon>Hibiscus</taxon>
    </lineage>
</organism>
<dbReference type="PANTHER" id="PTHR47723:SF19">
    <property type="entry name" value="POLYNUCLEOTIDYL TRANSFERASE, RIBONUCLEASE H-LIKE SUPERFAMILY PROTEIN"/>
    <property type="match status" value="1"/>
</dbReference>
<dbReference type="CDD" id="cd06222">
    <property type="entry name" value="RNase_H_like"/>
    <property type="match status" value="1"/>
</dbReference>
<evidence type="ECO:0008006" key="3">
    <source>
        <dbReference type="Google" id="ProtNLM"/>
    </source>
</evidence>
<keyword evidence="2" id="KW-1185">Reference proteome</keyword>
<dbReference type="InterPro" id="IPR053151">
    <property type="entry name" value="RNase_H-like"/>
</dbReference>
<gene>
    <name evidence="1" type="ORF">V6N11_057842</name>
</gene>
<protein>
    <recommendedName>
        <fullName evidence="3">RNase H type-1 domain-containing protein</fullName>
    </recommendedName>
</protein>
<comment type="caution">
    <text evidence="1">The sequence shown here is derived from an EMBL/GenBank/DDBJ whole genome shotgun (WGS) entry which is preliminary data.</text>
</comment>
<evidence type="ECO:0000313" key="2">
    <source>
        <dbReference type="Proteomes" id="UP001396334"/>
    </source>
</evidence>
<name>A0ABR2P3S7_9ROSI</name>
<dbReference type="PANTHER" id="PTHR47723">
    <property type="entry name" value="OS05G0353850 PROTEIN"/>
    <property type="match status" value="1"/>
</dbReference>
<sequence length="145" mass="16228">MQEDHGSVPNRSFHMLTTMRRALAKDGHPIPSRFVATRNLVSWSPLEQGCCKLNTDGARHPMDGMASCGGLLRDTAMNWIFGFTKAISVCSVVEAELLWGIYHIRRECNRAADQLEKLTNCEMLDTRVYYVPPKVIPLLHADLGG</sequence>
<accession>A0ABR2P3S7</accession>